<dbReference type="OrthoDB" id="8040276at2"/>
<dbReference type="EMBL" id="LNXU01000019">
    <property type="protein sequence ID" value="KTC73360.1"/>
    <property type="molecule type" value="Genomic_DNA"/>
</dbReference>
<keyword evidence="2" id="KW-1185">Reference proteome</keyword>
<name>A0A0W0RQJ3_LEGBO</name>
<evidence type="ECO:0000313" key="1">
    <source>
        <dbReference type="EMBL" id="KTC73360.1"/>
    </source>
</evidence>
<protein>
    <submittedName>
        <fullName evidence="1">Uncharacterized protein</fullName>
    </submittedName>
</protein>
<dbReference type="PATRIC" id="fig|447.4.peg.2135"/>
<dbReference type="RefSeq" id="WP_058459637.1">
    <property type="nucleotide sequence ID" value="NZ_CAAAIY010000010.1"/>
</dbReference>
<organism evidence="1 2">
    <name type="scientific">Legionella bozemanae</name>
    <name type="common">Fluoribacter bozemanae</name>
    <dbReference type="NCBI Taxonomy" id="447"/>
    <lineage>
        <taxon>Bacteria</taxon>
        <taxon>Pseudomonadati</taxon>
        <taxon>Pseudomonadota</taxon>
        <taxon>Gammaproteobacteria</taxon>
        <taxon>Legionellales</taxon>
        <taxon>Legionellaceae</taxon>
        <taxon>Legionella</taxon>
    </lineage>
</organism>
<comment type="caution">
    <text evidence="1">The sequence shown here is derived from an EMBL/GenBank/DDBJ whole genome shotgun (WGS) entry which is preliminary data.</text>
</comment>
<reference evidence="1 2" key="1">
    <citation type="submission" date="2015-11" db="EMBL/GenBank/DDBJ databases">
        <title>Genomic analysis of 38 Legionella species identifies large and diverse effector repertoires.</title>
        <authorList>
            <person name="Burstein D."/>
            <person name="Amaro F."/>
            <person name="Zusman T."/>
            <person name="Lifshitz Z."/>
            <person name="Cohen O."/>
            <person name="Gilbert J.A."/>
            <person name="Pupko T."/>
            <person name="Shuman H.A."/>
            <person name="Segal G."/>
        </authorList>
    </citation>
    <scope>NUCLEOTIDE SEQUENCE [LARGE SCALE GENOMIC DNA]</scope>
    <source>
        <strain evidence="1 2">WIGA</strain>
    </source>
</reference>
<dbReference type="STRING" id="447.Lboz_2006"/>
<gene>
    <name evidence="1" type="ORF">Lboz_2006</name>
</gene>
<sequence>MKKLDLLPIARAMETICPSVISDLKTNWDETLSSYINQVWQKPISCVSPIARQSRAKFYSALKLFFGSQPINFECAFSEFDRYPILQTGPHCQLYTNEVDFNAILMSWMGSKIHRLNHMFLLNSVTRTLQWSKKQGPGWLNLKHEVINLFALTPKQMSKLSVCSPYPRLTYCRDNFTQCLSQSNYFEQKGLDKLLTSIDFKEYEGFISAFTLSNQRLLAQCTQDQEIQPLIMNDYFTSLLVAEHLHKPEGIIYQLIFSPEKRTKLNHSIASMMHEKSHIFLKQGTEFFWGVRDNKIRALTIENHVLKEKTTNLSKQLKIPLDHQSIRTALIDGLLIPNIFLSFLVLCLMPQIRVLGGTRQIAYFPLIQKIFCTLLNPDILEEHELLQELLSNDLNAWGTNFIQDKLTPLEWLGRLPSGKEFSSLSTYYLNKSVAEITQELTIFKEHPTWKHMI</sequence>
<dbReference type="Proteomes" id="UP000054695">
    <property type="component" value="Unassembled WGS sequence"/>
</dbReference>
<accession>A0A0W0RQJ3</accession>
<dbReference type="AlphaFoldDB" id="A0A0W0RQJ3"/>
<proteinExistence type="predicted"/>
<evidence type="ECO:0000313" key="2">
    <source>
        <dbReference type="Proteomes" id="UP000054695"/>
    </source>
</evidence>